<keyword evidence="1" id="KW-1133">Transmembrane helix</keyword>
<dbReference type="EMBL" id="ADLW01000001">
    <property type="protein sequence ID" value="EGK06185.1"/>
    <property type="molecule type" value="Genomic_DNA"/>
</dbReference>
<evidence type="ECO:0008006" key="4">
    <source>
        <dbReference type="Google" id="ProtNLM"/>
    </source>
</evidence>
<dbReference type="RefSeq" id="WP_006841433.1">
    <property type="nucleotide sequence ID" value="NZ_AQWJ01000001.1"/>
</dbReference>
<gene>
    <name evidence="2" type="ORF">HMPREF9456_00059</name>
</gene>
<feature type="transmembrane region" description="Helical" evidence="1">
    <location>
        <begin position="179"/>
        <end position="207"/>
    </location>
</feature>
<dbReference type="Proteomes" id="UP000006420">
    <property type="component" value="Unassembled WGS sequence"/>
</dbReference>
<dbReference type="STRING" id="742767.HMPREF9456_00059"/>
<protein>
    <recommendedName>
        <fullName evidence="4">PepSY domain-containing protein</fullName>
    </recommendedName>
</protein>
<evidence type="ECO:0000256" key="1">
    <source>
        <dbReference type="SAM" id="Phobius"/>
    </source>
</evidence>
<evidence type="ECO:0000313" key="3">
    <source>
        <dbReference type="Proteomes" id="UP000006420"/>
    </source>
</evidence>
<dbReference type="eggNOG" id="COG3182">
    <property type="taxonomic scope" value="Bacteria"/>
</dbReference>
<organism evidence="2 3">
    <name type="scientific">Dysgonomonas mossii DSM 22836</name>
    <dbReference type="NCBI Taxonomy" id="742767"/>
    <lineage>
        <taxon>Bacteria</taxon>
        <taxon>Pseudomonadati</taxon>
        <taxon>Bacteroidota</taxon>
        <taxon>Bacteroidia</taxon>
        <taxon>Bacteroidales</taxon>
        <taxon>Dysgonomonadaceae</taxon>
        <taxon>Dysgonomonas</taxon>
    </lineage>
</organism>
<evidence type="ECO:0000313" key="2">
    <source>
        <dbReference type="EMBL" id="EGK06185.1"/>
    </source>
</evidence>
<dbReference type="PANTHER" id="PTHR34219">
    <property type="entry name" value="IRON-REGULATED INNER MEMBRANE PROTEIN-RELATED"/>
    <property type="match status" value="1"/>
</dbReference>
<comment type="caution">
    <text evidence="2">The sequence shown here is derived from an EMBL/GenBank/DDBJ whole genome shotgun (WGS) entry which is preliminary data.</text>
</comment>
<keyword evidence="1" id="KW-0472">Membrane</keyword>
<name>F8WX28_9BACT</name>
<feature type="transmembrane region" description="Helical" evidence="1">
    <location>
        <begin position="12"/>
        <end position="32"/>
    </location>
</feature>
<feature type="transmembrane region" description="Helical" evidence="1">
    <location>
        <begin position="333"/>
        <end position="359"/>
    </location>
</feature>
<reference evidence="2 3" key="1">
    <citation type="submission" date="2011-04" db="EMBL/GenBank/DDBJ databases">
        <title>The Genome Sequence of Dysgonomonas mossii DSM 22836.</title>
        <authorList>
            <consortium name="The Broad Institute Genome Sequencing Platform"/>
            <person name="Earl A."/>
            <person name="Ward D."/>
            <person name="Feldgarden M."/>
            <person name="Gevers D."/>
            <person name="Pudlo N."/>
            <person name="Martens E."/>
            <person name="Allen-Vercoe E."/>
            <person name="Young S.K."/>
            <person name="Zeng Q."/>
            <person name="Gargeya S."/>
            <person name="Fitzgerald M."/>
            <person name="Haas B."/>
            <person name="Abouelleil A."/>
            <person name="Alvarado L."/>
            <person name="Arachchi H.M."/>
            <person name="Berlin A."/>
            <person name="Brown A."/>
            <person name="Chapman S.B."/>
            <person name="Chen Z."/>
            <person name="Dunbar C."/>
            <person name="Freedman E."/>
            <person name="Gearin G."/>
            <person name="Gellesch M."/>
            <person name="Goldberg J."/>
            <person name="Griggs A."/>
            <person name="Gujja S."/>
            <person name="Heiman D."/>
            <person name="Howarth C."/>
            <person name="Larson L."/>
            <person name="Lui A."/>
            <person name="MacDonald P.J.P."/>
            <person name="Mehta T."/>
            <person name="Montmayeur A."/>
            <person name="Murphy C."/>
            <person name="Neiman D."/>
            <person name="Pearson M."/>
            <person name="Priest M."/>
            <person name="Roberts A."/>
            <person name="Saif S."/>
            <person name="Shea T."/>
            <person name="Shenoy N."/>
            <person name="Sisk P."/>
            <person name="Stolte C."/>
            <person name="Sykes S."/>
            <person name="Yandava C."/>
            <person name="Wortman J."/>
            <person name="Nusbaum C."/>
            <person name="Birren B."/>
        </authorList>
    </citation>
    <scope>NUCLEOTIDE SEQUENCE [LARGE SCALE GENOMIC DNA]</scope>
    <source>
        <strain evidence="2 3">DSM 22836</strain>
    </source>
</reference>
<dbReference type="AlphaFoldDB" id="F8WX28"/>
<proteinExistence type="predicted"/>
<dbReference type="OrthoDB" id="111691at2"/>
<feature type="transmembrane region" description="Helical" evidence="1">
    <location>
        <begin position="138"/>
        <end position="158"/>
    </location>
</feature>
<sequence>MRPFLKKLHKWLSLPVGIIITIVCLTGAILVFQDEILELSNPSHYFVDEVKEKPMPLEELIPKVNAQLDSNSVASVQISDDPKRTYRMTLSEGFRITAFVNQYTGEVTGMYKFQESPFYTIMVLHRWLMDGSRTWGKYTVGISTLIFVFILISGVIIWMPKRWNRSRFKIQFRKGRKRLFYDMHNVLGVYACLVLLICALTGMVWSFEWYRNGLFRLFGVEVAESGGHGGGRGARGGGRGGQQEEKKELNVANWQTVFNSLQASNPDYEYIRVQDGSAAVHLKSSVTSRATDQYKFDKKTGEITSTTLFKDQEGTTKIWAWVYSLHVGNYWGIWSKIFTCIFALIGASLPLTGYYIFFVKRKNKKTVRKRKEIEIA</sequence>
<keyword evidence="1" id="KW-0812">Transmembrane</keyword>
<dbReference type="HOGENOM" id="CLU_031962_2_0_10"/>
<dbReference type="PANTHER" id="PTHR34219:SF3">
    <property type="entry name" value="BLL7967 PROTEIN"/>
    <property type="match status" value="1"/>
</dbReference>
<dbReference type="GeneID" id="78080753"/>
<accession>F8WX28</accession>
<dbReference type="Pfam" id="PF03929">
    <property type="entry name" value="PepSY_TM"/>
    <property type="match status" value="1"/>
</dbReference>
<keyword evidence="3" id="KW-1185">Reference proteome</keyword>
<dbReference type="InterPro" id="IPR005625">
    <property type="entry name" value="PepSY-ass_TM"/>
</dbReference>